<dbReference type="InterPro" id="IPR013022">
    <property type="entry name" value="Xyl_isomerase-like_TIM-brl"/>
</dbReference>
<dbReference type="SUPFAM" id="SSF51215">
    <property type="entry name" value="Regulatory protein AraC"/>
    <property type="match status" value="1"/>
</dbReference>
<evidence type="ECO:0000256" key="2">
    <source>
        <dbReference type="ARBA" id="ARBA00023125"/>
    </source>
</evidence>
<dbReference type="GO" id="GO:0003700">
    <property type="term" value="F:DNA-binding transcription factor activity"/>
    <property type="evidence" value="ECO:0007669"/>
    <property type="project" value="InterPro"/>
</dbReference>
<accession>A0A7X2PBR8</accession>
<keyword evidence="3" id="KW-0804">Transcription</keyword>
<dbReference type="PRINTS" id="PR00032">
    <property type="entry name" value="HTHARAC"/>
</dbReference>
<gene>
    <name evidence="5" type="ORF">FYJ80_03610</name>
</gene>
<dbReference type="PANTHER" id="PTHR43280:SF28">
    <property type="entry name" value="HTH-TYPE TRANSCRIPTIONAL ACTIVATOR RHAS"/>
    <property type="match status" value="1"/>
</dbReference>
<keyword evidence="1" id="KW-0805">Transcription regulation</keyword>
<dbReference type="PANTHER" id="PTHR43280">
    <property type="entry name" value="ARAC-FAMILY TRANSCRIPTIONAL REGULATOR"/>
    <property type="match status" value="1"/>
</dbReference>
<dbReference type="InterPro" id="IPR036237">
    <property type="entry name" value="Xyl_isomerase-like_sf"/>
</dbReference>
<dbReference type="InterPro" id="IPR009057">
    <property type="entry name" value="Homeodomain-like_sf"/>
</dbReference>
<dbReference type="InterPro" id="IPR037923">
    <property type="entry name" value="HTH-like"/>
</dbReference>
<dbReference type="InterPro" id="IPR020449">
    <property type="entry name" value="Tscrpt_reg_AraC-type_HTH"/>
</dbReference>
<name>A0A7X2PBR8_9SPIO</name>
<dbReference type="SUPFAM" id="SSF51658">
    <property type="entry name" value="Xylose isomerase-like"/>
    <property type="match status" value="1"/>
</dbReference>
<dbReference type="GO" id="GO:0043565">
    <property type="term" value="F:sequence-specific DNA binding"/>
    <property type="evidence" value="ECO:0007669"/>
    <property type="project" value="InterPro"/>
</dbReference>
<dbReference type="Gene3D" id="3.20.20.150">
    <property type="entry name" value="Divalent-metal-dependent TIM barrel enzymes"/>
    <property type="match status" value="1"/>
</dbReference>
<dbReference type="AlphaFoldDB" id="A0A7X2PBR8"/>
<evidence type="ECO:0000256" key="3">
    <source>
        <dbReference type="ARBA" id="ARBA00023163"/>
    </source>
</evidence>
<reference evidence="5 6" key="1">
    <citation type="submission" date="2019-08" db="EMBL/GenBank/DDBJ databases">
        <title>In-depth cultivation of the pig gut microbiome towards novel bacterial diversity and tailored functional studies.</title>
        <authorList>
            <person name="Wylensek D."/>
            <person name="Hitch T.C.A."/>
            <person name="Clavel T."/>
        </authorList>
    </citation>
    <scope>NUCLEOTIDE SEQUENCE [LARGE SCALE GENOMIC DNA]</scope>
    <source>
        <strain evidence="5 6">NM-380-WT-3C1</strain>
    </source>
</reference>
<keyword evidence="6" id="KW-1185">Reference proteome</keyword>
<evidence type="ECO:0000256" key="1">
    <source>
        <dbReference type="ARBA" id="ARBA00023015"/>
    </source>
</evidence>
<comment type="caution">
    <text evidence="5">The sequence shown here is derived from an EMBL/GenBank/DDBJ whole genome shotgun (WGS) entry which is preliminary data.</text>
</comment>
<sequence>MNDSKNSLFFKQGFKIKFNRDTDPLFILFDYDIRSYPVNMNIQHFHNFYEIFIPLETSTGHLIDGEYNQLNSYDMVLLKPGLLHKSVYPKVNMPQKRIIINFNLGEGIPGLEYELKKLLDIFSLELPIIRFPANIMTEIVQKINDIFQIGKQKHDRWQIAYYAEFIELLWLINKNINLNCYNQDRAIDSNAQKIYYVMDYINHHYSENVSLENVADQHAISPFYLSHIFKDIAGINFVSYVQTVRIRNALQMLAYSNNTVSEIIEKCGFTSTSQFNRVFHKFCGISPSDYRKSHTVKKNVLIGVMDPEKEEVAPAAFPPRLSIKGIKKTYQGGNMKVGVRAHDFGSTIPMNLKAKLKEYNAETIQLALHKSFPYMRSYLEVTYEDIEDIKNQNFDISVLGCYIDIAAQNDSKWNNQLTQFEAALRIAKELGAKCVATETSDCTDEDREVQFERVVAALEHLLPIAKKYDVPIAIEPVIRHTINTPDMVSRLLERLNNDEYLKLLFDPVNLLRDDLANNTFSFFEEYISKYENKFVAMHVKDIIEGERVPLGTGVMAKIYPHIARVLTVDIPLIREELPVDSLKEDLAFIRKTFCGQQVEETT</sequence>
<dbReference type="InterPro" id="IPR018060">
    <property type="entry name" value="HTH_AraC"/>
</dbReference>
<dbReference type="Proteomes" id="UP000460549">
    <property type="component" value="Unassembled WGS sequence"/>
</dbReference>
<dbReference type="SUPFAM" id="SSF46689">
    <property type="entry name" value="Homeodomain-like"/>
    <property type="match status" value="2"/>
</dbReference>
<dbReference type="SMART" id="SM00342">
    <property type="entry name" value="HTH_ARAC"/>
    <property type="match status" value="1"/>
</dbReference>
<feature type="domain" description="HTH araC/xylS-type" evidence="4">
    <location>
        <begin position="195"/>
        <end position="293"/>
    </location>
</feature>
<dbReference type="Pfam" id="PF01261">
    <property type="entry name" value="AP_endonuc_2"/>
    <property type="match status" value="1"/>
</dbReference>
<protein>
    <submittedName>
        <fullName evidence="5">TIM barrel protein</fullName>
    </submittedName>
</protein>
<keyword evidence="2" id="KW-0238">DNA-binding</keyword>
<dbReference type="Gene3D" id="1.10.10.60">
    <property type="entry name" value="Homeodomain-like"/>
    <property type="match status" value="2"/>
</dbReference>
<proteinExistence type="predicted"/>
<evidence type="ECO:0000313" key="5">
    <source>
        <dbReference type="EMBL" id="MSU05867.1"/>
    </source>
</evidence>
<evidence type="ECO:0000313" key="6">
    <source>
        <dbReference type="Proteomes" id="UP000460549"/>
    </source>
</evidence>
<dbReference type="Pfam" id="PF12833">
    <property type="entry name" value="HTH_18"/>
    <property type="match status" value="1"/>
</dbReference>
<dbReference type="EMBL" id="VUNN01000004">
    <property type="protein sequence ID" value="MSU05867.1"/>
    <property type="molecule type" value="Genomic_DNA"/>
</dbReference>
<evidence type="ECO:0000259" key="4">
    <source>
        <dbReference type="PROSITE" id="PS01124"/>
    </source>
</evidence>
<organism evidence="5 6">
    <name type="scientific">Bullifex porci</name>
    <dbReference type="NCBI Taxonomy" id="2606638"/>
    <lineage>
        <taxon>Bacteria</taxon>
        <taxon>Pseudomonadati</taxon>
        <taxon>Spirochaetota</taxon>
        <taxon>Spirochaetia</taxon>
        <taxon>Spirochaetales</taxon>
        <taxon>Spirochaetaceae</taxon>
        <taxon>Bullifex</taxon>
    </lineage>
</organism>
<dbReference type="PROSITE" id="PS01124">
    <property type="entry name" value="HTH_ARAC_FAMILY_2"/>
    <property type="match status" value="1"/>
</dbReference>